<dbReference type="EMBL" id="CP025198">
    <property type="protein sequence ID" value="AXE37613.1"/>
    <property type="molecule type" value="Genomic_DNA"/>
</dbReference>
<proteinExistence type="predicted"/>
<keyword evidence="3" id="KW-1185">Reference proteome</keyword>
<gene>
    <name evidence="2" type="ORF">JS278_00419</name>
</gene>
<evidence type="ECO:0000313" key="3">
    <source>
        <dbReference type="Proteomes" id="UP000251995"/>
    </source>
</evidence>
<reference evidence="2 3" key="1">
    <citation type="submission" date="2017-12" db="EMBL/GenBank/DDBJ databases">
        <title>The whole genome sequence of the Acidipropionibacterium virtanenii sp. nov. type strain JS278.</title>
        <authorList>
            <person name="Laine P."/>
            <person name="Deptula P."/>
            <person name="Varmanen P."/>
            <person name="Auvinen P."/>
        </authorList>
    </citation>
    <scope>NUCLEOTIDE SEQUENCE [LARGE SCALE GENOMIC DNA]</scope>
    <source>
        <strain evidence="2 3">JS278</strain>
    </source>
</reference>
<protein>
    <submittedName>
        <fullName evidence="2">Uncharacterized protein</fullName>
    </submittedName>
</protein>
<keyword evidence="1" id="KW-1133">Transmembrane helix</keyword>
<name>A0A344UQR5_9ACTN</name>
<organism evidence="2 3">
    <name type="scientific">Acidipropionibacterium virtanenii</name>
    <dbReference type="NCBI Taxonomy" id="2057246"/>
    <lineage>
        <taxon>Bacteria</taxon>
        <taxon>Bacillati</taxon>
        <taxon>Actinomycetota</taxon>
        <taxon>Actinomycetes</taxon>
        <taxon>Propionibacteriales</taxon>
        <taxon>Propionibacteriaceae</taxon>
        <taxon>Acidipropionibacterium</taxon>
    </lineage>
</organism>
<keyword evidence="1" id="KW-0812">Transmembrane</keyword>
<feature type="transmembrane region" description="Helical" evidence="1">
    <location>
        <begin position="54"/>
        <end position="73"/>
    </location>
</feature>
<feature type="transmembrane region" description="Helical" evidence="1">
    <location>
        <begin position="30"/>
        <end position="48"/>
    </location>
</feature>
<keyword evidence="1" id="KW-0472">Membrane</keyword>
<dbReference type="OrthoDB" id="9892643at2"/>
<dbReference type="KEGG" id="acij:JS278_00419"/>
<dbReference type="AlphaFoldDB" id="A0A344UQR5"/>
<evidence type="ECO:0000256" key="1">
    <source>
        <dbReference type="SAM" id="Phobius"/>
    </source>
</evidence>
<dbReference type="RefSeq" id="WP_114043744.1">
    <property type="nucleotide sequence ID" value="NZ_CP025198.1"/>
</dbReference>
<dbReference type="Proteomes" id="UP000251995">
    <property type="component" value="Chromosome"/>
</dbReference>
<evidence type="ECO:0000313" key="2">
    <source>
        <dbReference type="EMBL" id="AXE37613.1"/>
    </source>
</evidence>
<sequence>MASAKKLGQAHPQVLGAPVRTYRRTGGWPVVLAMEGAPLIIGLVIWAASPGGSWTRILLGLWLYLITLPLHWFTMLRNRIVLHEHGISIHSAMGSPDIAPYHQLYPPLVATWTNIRAIMAERDNADGWRLEAGINQVSRYGVTFVLRSSRTVDTRTLAIAPEPIGPGFSNHLVVFDLNCHPRYFIADLRRLMAAQGIPGAEQLAATALPPQTLTGQAADRYRQIPGDGLAGVFDRPTGPEQLPGIPPRRWALYQRIWAADPITAEQSAFYRKQYEEYGQDLARRWARVRDQ</sequence>
<accession>A0A344UQR5</accession>